<dbReference type="PANTHER" id="PTHR46599:SF6">
    <property type="entry name" value="DUAL SPECIFICITY PHOSPHATASE 26"/>
    <property type="match status" value="1"/>
</dbReference>
<dbReference type="AlphaFoldDB" id="A0AA38IUA0"/>
<dbReference type="InterPro" id="IPR029526">
    <property type="entry name" value="PGBD"/>
</dbReference>
<dbReference type="PANTHER" id="PTHR46599">
    <property type="entry name" value="PIGGYBAC TRANSPOSABLE ELEMENT-DERIVED PROTEIN 4"/>
    <property type="match status" value="1"/>
</dbReference>
<evidence type="ECO:0000259" key="2">
    <source>
        <dbReference type="Pfam" id="PF13843"/>
    </source>
</evidence>
<reference evidence="3" key="1">
    <citation type="journal article" date="2023" name="G3 (Bethesda)">
        <title>Whole genome assemblies of Zophobas morio and Tenebrio molitor.</title>
        <authorList>
            <person name="Kaur S."/>
            <person name="Stinson S.A."/>
            <person name="diCenzo G.C."/>
        </authorList>
    </citation>
    <scope>NUCLEOTIDE SEQUENCE</scope>
    <source>
        <strain evidence="3">QUZm001</strain>
    </source>
</reference>
<dbReference type="Pfam" id="PF13843">
    <property type="entry name" value="DDE_Tnp_1_7"/>
    <property type="match status" value="1"/>
</dbReference>
<evidence type="ECO:0000256" key="1">
    <source>
        <dbReference type="SAM" id="Phobius"/>
    </source>
</evidence>
<feature type="transmembrane region" description="Helical" evidence="1">
    <location>
        <begin position="162"/>
        <end position="181"/>
    </location>
</feature>
<comment type="caution">
    <text evidence="3">The sequence shown here is derived from an EMBL/GenBank/DDBJ whole genome shotgun (WGS) entry which is preliminary data.</text>
</comment>
<organism evidence="3 4">
    <name type="scientific">Zophobas morio</name>
    <dbReference type="NCBI Taxonomy" id="2755281"/>
    <lineage>
        <taxon>Eukaryota</taxon>
        <taxon>Metazoa</taxon>
        <taxon>Ecdysozoa</taxon>
        <taxon>Arthropoda</taxon>
        <taxon>Hexapoda</taxon>
        <taxon>Insecta</taxon>
        <taxon>Pterygota</taxon>
        <taxon>Neoptera</taxon>
        <taxon>Endopterygota</taxon>
        <taxon>Coleoptera</taxon>
        <taxon>Polyphaga</taxon>
        <taxon>Cucujiformia</taxon>
        <taxon>Tenebrionidae</taxon>
        <taxon>Zophobas</taxon>
    </lineage>
</organism>
<keyword evidence="1" id="KW-0812">Transmembrane</keyword>
<evidence type="ECO:0000313" key="4">
    <source>
        <dbReference type="Proteomes" id="UP001168821"/>
    </source>
</evidence>
<keyword evidence="4" id="KW-1185">Reference proteome</keyword>
<gene>
    <name evidence="3" type="ORF">Zmor_006098</name>
</gene>
<evidence type="ECO:0000313" key="3">
    <source>
        <dbReference type="EMBL" id="KAJ3661711.1"/>
    </source>
</evidence>
<protein>
    <recommendedName>
        <fullName evidence="2">PiggyBac transposable element-derived protein domain-containing protein</fullName>
    </recommendedName>
</protein>
<keyword evidence="1" id="KW-1133">Transmembrane helix</keyword>
<name>A0AA38IUA0_9CUCU</name>
<feature type="domain" description="PiggyBac transposable element-derived protein" evidence="2">
    <location>
        <begin position="1"/>
        <end position="176"/>
    </location>
</feature>
<dbReference type="EMBL" id="JALNTZ010000002">
    <property type="protein sequence ID" value="KAJ3661711.1"/>
    <property type="molecule type" value="Genomic_DNA"/>
</dbReference>
<keyword evidence="1" id="KW-0472">Membrane</keyword>
<dbReference type="Proteomes" id="UP001168821">
    <property type="component" value="Unassembled WGS sequence"/>
</dbReference>
<accession>A0AA38IUA0</accession>
<sequence length="188" mass="21421">MEIYCGQQSEGPFRQSNSAYDVVMMLSEPIYQSGRNITADNWFSSLNLVRKLEEKKLSYVGTIRKNRRELPQIFVSPQGRAEYSTIFGYTTNETLVSYSPKKGKTVVLLSSMHVGSTDVSEEIPHKPEVILFYNNPKSGVHIVDKLCATYNVARSTRRWPMVIFYHLLNIAAINAHVIFLGNKNEYCS</sequence>
<proteinExistence type="predicted"/>